<feature type="domain" description="Cation/H+ exchanger transmembrane" evidence="8">
    <location>
        <begin position="23"/>
        <end position="401"/>
    </location>
</feature>
<dbReference type="Pfam" id="PF00999">
    <property type="entry name" value="Na_H_Exchanger"/>
    <property type="match status" value="1"/>
</dbReference>
<keyword evidence="4 7" id="KW-1133">Transmembrane helix</keyword>
<evidence type="ECO:0000256" key="5">
    <source>
        <dbReference type="ARBA" id="ARBA00023065"/>
    </source>
</evidence>
<feature type="transmembrane region" description="Helical" evidence="7">
    <location>
        <begin position="6"/>
        <end position="28"/>
    </location>
</feature>
<dbReference type="RefSeq" id="WP_338247645.1">
    <property type="nucleotide sequence ID" value="NZ_BSRI01000001.1"/>
</dbReference>
<evidence type="ECO:0000313" key="10">
    <source>
        <dbReference type="Proteomes" id="UP001344906"/>
    </source>
</evidence>
<feature type="transmembrane region" description="Helical" evidence="7">
    <location>
        <begin position="377"/>
        <end position="401"/>
    </location>
</feature>
<accession>A0ABQ6FIG5</accession>
<keyword evidence="10" id="KW-1185">Reference proteome</keyword>
<keyword evidence="6 7" id="KW-0472">Membrane</keyword>
<feature type="transmembrane region" description="Helical" evidence="7">
    <location>
        <begin position="138"/>
        <end position="161"/>
    </location>
</feature>
<evidence type="ECO:0000256" key="1">
    <source>
        <dbReference type="ARBA" id="ARBA00004141"/>
    </source>
</evidence>
<feature type="transmembrane region" description="Helical" evidence="7">
    <location>
        <begin position="102"/>
        <end position="126"/>
    </location>
</feature>
<feature type="transmembrane region" description="Helical" evidence="7">
    <location>
        <begin position="351"/>
        <end position="371"/>
    </location>
</feature>
<gene>
    <name evidence="9" type="ORF">KDH_07730</name>
</gene>
<evidence type="ECO:0000256" key="2">
    <source>
        <dbReference type="ARBA" id="ARBA00022448"/>
    </source>
</evidence>
<evidence type="ECO:0000259" key="8">
    <source>
        <dbReference type="Pfam" id="PF00999"/>
    </source>
</evidence>
<feature type="transmembrane region" description="Helical" evidence="7">
    <location>
        <begin position="40"/>
        <end position="58"/>
    </location>
</feature>
<dbReference type="Gene3D" id="1.20.1530.20">
    <property type="match status" value="1"/>
</dbReference>
<protein>
    <submittedName>
        <fullName evidence="9">Potassium transporter</fullName>
    </submittedName>
</protein>
<evidence type="ECO:0000256" key="4">
    <source>
        <dbReference type="ARBA" id="ARBA00022989"/>
    </source>
</evidence>
<comment type="subcellular location">
    <subcellularLocation>
        <location evidence="1">Membrane</location>
        <topology evidence="1">Multi-pass membrane protein</topology>
    </subcellularLocation>
</comment>
<keyword evidence="5" id="KW-0406">Ion transport</keyword>
<feature type="transmembrane region" description="Helical" evidence="7">
    <location>
        <begin position="316"/>
        <end position="339"/>
    </location>
</feature>
<evidence type="ECO:0000256" key="7">
    <source>
        <dbReference type="SAM" id="Phobius"/>
    </source>
</evidence>
<keyword evidence="2" id="KW-0813">Transport</keyword>
<evidence type="ECO:0000256" key="3">
    <source>
        <dbReference type="ARBA" id="ARBA00022692"/>
    </source>
</evidence>
<feature type="transmembrane region" description="Helical" evidence="7">
    <location>
        <begin position="70"/>
        <end position="90"/>
    </location>
</feature>
<dbReference type="InterPro" id="IPR038770">
    <property type="entry name" value="Na+/solute_symporter_sf"/>
</dbReference>
<reference evidence="9 10" key="1">
    <citation type="submission" date="2023-02" db="EMBL/GenBank/DDBJ databases">
        <title>Dictyobacter halimunensis sp. nov., a new member of the class Ktedonobacteria from forest soil in a geothermal area.</title>
        <authorList>
            <person name="Rachmania M.K."/>
            <person name="Ningsih F."/>
            <person name="Sakai Y."/>
            <person name="Yabe S."/>
            <person name="Yokota A."/>
            <person name="Sjamsuridzal W."/>
        </authorList>
    </citation>
    <scope>NUCLEOTIDE SEQUENCE [LARGE SCALE GENOMIC DNA]</scope>
    <source>
        <strain evidence="9 10">S3.2.2.5</strain>
    </source>
</reference>
<name>A0ABQ6FIG5_9CHLR</name>
<feature type="transmembrane region" description="Helical" evidence="7">
    <location>
        <begin position="287"/>
        <end position="304"/>
    </location>
</feature>
<evidence type="ECO:0000313" key="9">
    <source>
        <dbReference type="EMBL" id="GLV53922.1"/>
    </source>
</evidence>
<dbReference type="Proteomes" id="UP001344906">
    <property type="component" value="Unassembled WGS sequence"/>
</dbReference>
<feature type="transmembrane region" description="Helical" evidence="7">
    <location>
        <begin position="237"/>
        <end position="257"/>
    </location>
</feature>
<keyword evidence="3 7" id="KW-0812">Transmembrane</keyword>
<sequence>MSNAELSILFFMQLAVILGICRLVGFLARKVGQPQVVGEMIAGVLLGPSLFGLLLPGLQHQLFPKGAMSILYASSQVGLVLYMFLIGVEFDIDLIRQRLRSAVSVSLAGIIAPLLLGSLLAIVLIGRPEFFSAQLVPWEAMVFLGAAVSITAFPMLARIIFERGLAGTSLGTLALAAGSTDDAISWCILAVVLAIFKQNASIAILAVVGGALYAILILTVGRSLLSRLGKIAERDEGIRGPMLAFVLMLVMICAWITDTIGIYAIFGGFILGIAMPRGVFARSLKNVLEPIVTNFMLPLFFVYSGLNTSVGLVNSWFLWGIALLILIIAVAGKGIACWLAALINKETNREAMAIGSLMNARGLMELILLNIGLQQGIITPTLFTMLVLMAIITTLMASPIFEFVYGRYRTPQATIKEAEIVQPSAAIPVEGQ</sequence>
<dbReference type="PANTHER" id="PTHR32468:SF0">
    <property type="entry name" value="K(+)_H(+) ANTIPORTER 1"/>
    <property type="match status" value="1"/>
</dbReference>
<dbReference type="InterPro" id="IPR006153">
    <property type="entry name" value="Cation/H_exchanger_TM"/>
</dbReference>
<organism evidence="9 10">
    <name type="scientific">Dictyobacter halimunensis</name>
    <dbReference type="NCBI Taxonomy" id="3026934"/>
    <lineage>
        <taxon>Bacteria</taxon>
        <taxon>Bacillati</taxon>
        <taxon>Chloroflexota</taxon>
        <taxon>Ktedonobacteria</taxon>
        <taxon>Ktedonobacterales</taxon>
        <taxon>Dictyobacteraceae</taxon>
        <taxon>Dictyobacter</taxon>
    </lineage>
</organism>
<proteinExistence type="predicted"/>
<dbReference type="EMBL" id="BSRI01000001">
    <property type="protein sequence ID" value="GLV53922.1"/>
    <property type="molecule type" value="Genomic_DNA"/>
</dbReference>
<dbReference type="InterPro" id="IPR050794">
    <property type="entry name" value="CPA2_transporter"/>
</dbReference>
<evidence type="ECO:0000256" key="6">
    <source>
        <dbReference type="ARBA" id="ARBA00023136"/>
    </source>
</evidence>
<feature type="transmembrane region" description="Helical" evidence="7">
    <location>
        <begin position="173"/>
        <end position="196"/>
    </location>
</feature>
<dbReference type="PANTHER" id="PTHR32468">
    <property type="entry name" value="CATION/H + ANTIPORTER"/>
    <property type="match status" value="1"/>
</dbReference>
<comment type="caution">
    <text evidence="9">The sequence shown here is derived from an EMBL/GenBank/DDBJ whole genome shotgun (WGS) entry which is preliminary data.</text>
</comment>
<feature type="transmembrane region" description="Helical" evidence="7">
    <location>
        <begin position="263"/>
        <end position="280"/>
    </location>
</feature>
<feature type="transmembrane region" description="Helical" evidence="7">
    <location>
        <begin position="202"/>
        <end position="225"/>
    </location>
</feature>